<evidence type="ECO:0000256" key="1">
    <source>
        <dbReference type="SAM" id="Phobius"/>
    </source>
</evidence>
<name>A0A840WAE2_9ACTN</name>
<dbReference type="RefSeq" id="WP_184366426.1">
    <property type="nucleotide sequence ID" value="NZ_BAAAKM010000066.1"/>
</dbReference>
<keyword evidence="3" id="KW-1185">Reference proteome</keyword>
<gene>
    <name evidence="2" type="ORF">HNR07_004251</name>
</gene>
<keyword evidence="1" id="KW-0812">Transmembrane</keyword>
<protein>
    <submittedName>
        <fullName evidence="2">Uncharacterized protein</fullName>
    </submittedName>
</protein>
<feature type="transmembrane region" description="Helical" evidence="1">
    <location>
        <begin position="147"/>
        <end position="171"/>
    </location>
</feature>
<proteinExistence type="predicted"/>
<dbReference type="AlphaFoldDB" id="A0A840WAE2"/>
<feature type="transmembrane region" description="Helical" evidence="1">
    <location>
        <begin position="6"/>
        <end position="27"/>
    </location>
</feature>
<comment type="caution">
    <text evidence="2">The sequence shown here is derived from an EMBL/GenBank/DDBJ whole genome shotgun (WGS) entry which is preliminary data.</text>
</comment>
<sequence length="172" mass="20471">MPGLQAAEAFMMLTSALSTAFLAWLLWQMEKYSSKHQGYRIRQARRPEVLMREAEVYMRALEEEYRNVSGFHERNVRPLGENGRFDPREGTFLDPERASRDLKRVQARQQEIQRNFEAELARVDEEQKLLDDHAVAYWEKELRKNRIFGYVVLAAFFWSSLSFLYAVLFLWL</sequence>
<keyword evidence="1" id="KW-1133">Transmembrane helix</keyword>
<keyword evidence="1" id="KW-0472">Membrane</keyword>
<dbReference type="Proteomes" id="UP000579647">
    <property type="component" value="Unassembled WGS sequence"/>
</dbReference>
<evidence type="ECO:0000313" key="2">
    <source>
        <dbReference type="EMBL" id="MBB5493114.1"/>
    </source>
</evidence>
<accession>A0A840WAE2</accession>
<evidence type="ECO:0000313" key="3">
    <source>
        <dbReference type="Proteomes" id="UP000579647"/>
    </source>
</evidence>
<reference evidence="2 3" key="1">
    <citation type="submission" date="2020-08" db="EMBL/GenBank/DDBJ databases">
        <title>Sequencing the genomes of 1000 actinobacteria strains.</title>
        <authorList>
            <person name="Klenk H.-P."/>
        </authorList>
    </citation>
    <scope>NUCLEOTIDE SEQUENCE [LARGE SCALE GENOMIC DNA]</scope>
    <source>
        <strain evidence="2 3">DSM 44598</strain>
    </source>
</reference>
<organism evidence="2 3">
    <name type="scientific">Nocardiopsis metallicus</name>
    <dbReference type="NCBI Taxonomy" id="179819"/>
    <lineage>
        <taxon>Bacteria</taxon>
        <taxon>Bacillati</taxon>
        <taxon>Actinomycetota</taxon>
        <taxon>Actinomycetes</taxon>
        <taxon>Streptosporangiales</taxon>
        <taxon>Nocardiopsidaceae</taxon>
        <taxon>Nocardiopsis</taxon>
    </lineage>
</organism>
<dbReference type="EMBL" id="JACHDO010000001">
    <property type="protein sequence ID" value="MBB5493114.1"/>
    <property type="molecule type" value="Genomic_DNA"/>
</dbReference>